<dbReference type="CDD" id="cd00028">
    <property type="entry name" value="B_lectin"/>
    <property type="match status" value="1"/>
</dbReference>
<reference evidence="11 12" key="1">
    <citation type="journal article" date="2021" name="bioRxiv">
        <title>The Gossypium anomalum genome as a resource for cotton improvement and evolutionary analysis of hybrid incompatibility.</title>
        <authorList>
            <person name="Grover C.E."/>
            <person name="Yuan D."/>
            <person name="Arick M.A."/>
            <person name="Miller E.R."/>
            <person name="Hu G."/>
            <person name="Peterson D.G."/>
            <person name="Wendel J.F."/>
            <person name="Udall J.A."/>
        </authorList>
    </citation>
    <scope>NUCLEOTIDE SEQUENCE [LARGE SCALE GENOMIC DNA]</scope>
    <source>
        <strain evidence="11">JFW-Udall</strain>
        <tissue evidence="11">Leaf</tissue>
    </source>
</reference>
<sequence>MEKKLKKPSCLCAILFTGTASKAGVRLEIAHCTIVSSGGNFVLGFFTPGKSSNYYIGTWYGGKVSEQTPVWVANREIPVPDIYSSELKVSDGNLDLFNESQVPIWSQNISSSNSTSVVAVLEDTGNLLLRDGPNSSTPLRPSFDHPTHTWLPGGPSISGQVDLGMNQLSNSHGQKATSNGMCFGHCRDKNARFMLIVGLLAAAMRTRLCDNASVGRGDQFLESRNTTFPAHPQITIAGSSMECKSTCLKNRSCTSYAYEDNQCSIWIGDLLSLKQLGHEGSDCYCNCFFSRTTNCRPNDSCIYERDTNITPEPEEGPLMVFEDRDLHEATKKFCEKLGKRSLWYCFQRDFARWNYYSLKKLESINQGKKQFRAEVNTIGKINHIISIVFEGSAWRVRESCWYTISWQTRYQIAVGAARGLAYLHENCVYSIIHCDIKPENILLDVDNCSKLADFGLANLLGREFSRVLSTMRGTVSYLAPEWISGVAITPKADVCSFGMMLLELVSGRRNSEQTVDEEGTFFPVWAARQVNDGTYLHKLLDNRLNGDANLEELSRTCKLAWWCIQDNEIQRPSMCQVVQILEGVMDVSLLPIPRFLQEISNDEEH</sequence>
<accession>A0A8J5ZCK5</accession>
<evidence type="ECO:0000256" key="3">
    <source>
        <dbReference type="ARBA" id="ARBA00022729"/>
    </source>
</evidence>
<dbReference type="FunFam" id="1.10.510.10:FF:000384">
    <property type="entry name" value="G-type lectin S-receptor-like serine/threonine-protein kinase"/>
    <property type="match status" value="1"/>
</dbReference>
<dbReference type="InterPro" id="IPR008271">
    <property type="entry name" value="Ser/Thr_kinase_AS"/>
</dbReference>
<evidence type="ECO:0000259" key="9">
    <source>
        <dbReference type="PROSITE" id="PS50927"/>
    </source>
</evidence>
<dbReference type="OrthoDB" id="643280at2759"/>
<keyword evidence="4" id="KW-1133">Transmembrane helix</keyword>
<organism evidence="11 12">
    <name type="scientific">Gossypium anomalum</name>
    <dbReference type="NCBI Taxonomy" id="47600"/>
    <lineage>
        <taxon>Eukaryota</taxon>
        <taxon>Viridiplantae</taxon>
        <taxon>Streptophyta</taxon>
        <taxon>Embryophyta</taxon>
        <taxon>Tracheophyta</taxon>
        <taxon>Spermatophyta</taxon>
        <taxon>Magnoliopsida</taxon>
        <taxon>eudicotyledons</taxon>
        <taxon>Gunneridae</taxon>
        <taxon>Pentapetalae</taxon>
        <taxon>rosids</taxon>
        <taxon>malvids</taxon>
        <taxon>Malvales</taxon>
        <taxon>Malvaceae</taxon>
        <taxon>Malvoideae</taxon>
        <taxon>Gossypium</taxon>
    </lineage>
</organism>
<evidence type="ECO:0000256" key="7">
    <source>
        <dbReference type="ARBA" id="ARBA00023180"/>
    </source>
</evidence>
<dbReference type="Pfam" id="PF08276">
    <property type="entry name" value="PAN_2"/>
    <property type="match status" value="1"/>
</dbReference>
<dbReference type="Pfam" id="PF01453">
    <property type="entry name" value="B_lectin"/>
    <property type="match status" value="1"/>
</dbReference>
<dbReference type="PROSITE" id="PS50011">
    <property type="entry name" value="PROTEIN_KINASE_DOM"/>
    <property type="match status" value="1"/>
</dbReference>
<dbReference type="InterPro" id="IPR011009">
    <property type="entry name" value="Kinase-like_dom_sf"/>
</dbReference>
<dbReference type="Proteomes" id="UP000701853">
    <property type="component" value="Chromosome 3"/>
</dbReference>
<feature type="domain" description="Bulb-type lectin" evidence="9">
    <location>
        <begin position="19"/>
        <end position="142"/>
    </location>
</feature>
<dbReference type="PROSITE" id="PS50927">
    <property type="entry name" value="BULB_LECTIN"/>
    <property type="match status" value="1"/>
</dbReference>
<dbReference type="Gene3D" id="3.30.200.20">
    <property type="entry name" value="Phosphorylase Kinase, domain 1"/>
    <property type="match status" value="1"/>
</dbReference>
<dbReference type="EMBL" id="JAHUZN010000003">
    <property type="protein sequence ID" value="KAG8498257.1"/>
    <property type="molecule type" value="Genomic_DNA"/>
</dbReference>
<name>A0A8J5ZCK5_9ROSI</name>
<dbReference type="Gene3D" id="1.10.510.10">
    <property type="entry name" value="Transferase(Phosphotransferase) domain 1"/>
    <property type="match status" value="1"/>
</dbReference>
<dbReference type="GO" id="GO:0005524">
    <property type="term" value="F:ATP binding"/>
    <property type="evidence" value="ECO:0007669"/>
    <property type="project" value="InterPro"/>
</dbReference>
<comment type="subcellular location">
    <subcellularLocation>
        <location evidence="1">Membrane</location>
        <topology evidence="1">Single-pass membrane protein</topology>
    </subcellularLocation>
</comment>
<proteinExistence type="predicted"/>
<keyword evidence="3" id="KW-0732">Signal</keyword>
<dbReference type="PROSITE" id="PS50948">
    <property type="entry name" value="PAN"/>
    <property type="match status" value="1"/>
</dbReference>
<evidence type="ECO:0000259" key="10">
    <source>
        <dbReference type="PROSITE" id="PS50948"/>
    </source>
</evidence>
<keyword evidence="6" id="KW-1015">Disulfide bond</keyword>
<evidence type="ECO:0000313" key="12">
    <source>
        <dbReference type="Proteomes" id="UP000701853"/>
    </source>
</evidence>
<feature type="domain" description="Protein kinase" evidence="8">
    <location>
        <begin position="273"/>
        <end position="585"/>
    </location>
</feature>
<evidence type="ECO:0000256" key="1">
    <source>
        <dbReference type="ARBA" id="ARBA00004167"/>
    </source>
</evidence>
<feature type="domain" description="Apple" evidence="10">
    <location>
        <begin position="209"/>
        <end position="288"/>
    </location>
</feature>
<dbReference type="PANTHER" id="PTHR47974">
    <property type="entry name" value="OS07G0415500 PROTEIN"/>
    <property type="match status" value="1"/>
</dbReference>
<evidence type="ECO:0000256" key="6">
    <source>
        <dbReference type="ARBA" id="ARBA00023157"/>
    </source>
</evidence>
<dbReference type="GO" id="GO:0004672">
    <property type="term" value="F:protein kinase activity"/>
    <property type="evidence" value="ECO:0007669"/>
    <property type="project" value="InterPro"/>
</dbReference>
<dbReference type="PROSITE" id="PS00108">
    <property type="entry name" value="PROTEIN_KINASE_ST"/>
    <property type="match status" value="1"/>
</dbReference>
<dbReference type="SMART" id="SM00220">
    <property type="entry name" value="S_TKc"/>
    <property type="match status" value="1"/>
</dbReference>
<dbReference type="AlphaFoldDB" id="A0A8J5ZCK5"/>
<dbReference type="SMART" id="SM00108">
    <property type="entry name" value="B_lectin"/>
    <property type="match status" value="1"/>
</dbReference>
<protein>
    <recommendedName>
        <fullName evidence="13">Non-specific serine/threonine protein kinase</fullName>
    </recommendedName>
</protein>
<dbReference type="Pfam" id="PF00069">
    <property type="entry name" value="Pkinase"/>
    <property type="match status" value="1"/>
</dbReference>
<dbReference type="Gene3D" id="2.90.10.10">
    <property type="entry name" value="Bulb-type lectin domain"/>
    <property type="match status" value="1"/>
</dbReference>
<dbReference type="GO" id="GO:0016020">
    <property type="term" value="C:membrane"/>
    <property type="evidence" value="ECO:0007669"/>
    <property type="project" value="UniProtKB-SubCell"/>
</dbReference>
<evidence type="ECO:0000313" key="11">
    <source>
        <dbReference type="EMBL" id="KAG8498257.1"/>
    </source>
</evidence>
<evidence type="ECO:0000256" key="4">
    <source>
        <dbReference type="ARBA" id="ARBA00022989"/>
    </source>
</evidence>
<evidence type="ECO:0008006" key="13">
    <source>
        <dbReference type="Google" id="ProtNLM"/>
    </source>
</evidence>
<dbReference type="InterPro" id="IPR036426">
    <property type="entry name" value="Bulb-type_lectin_dom_sf"/>
</dbReference>
<keyword evidence="7" id="KW-0325">Glycoprotein</keyword>
<comment type="caution">
    <text evidence="11">The sequence shown here is derived from an EMBL/GenBank/DDBJ whole genome shotgun (WGS) entry which is preliminary data.</text>
</comment>
<dbReference type="SUPFAM" id="SSF56112">
    <property type="entry name" value="Protein kinase-like (PK-like)"/>
    <property type="match status" value="1"/>
</dbReference>
<dbReference type="InterPro" id="IPR003609">
    <property type="entry name" value="Pan_app"/>
</dbReference>
<dbReference type="SMART" id="SM00473">
    <property type="entry name" value="PAN_AP"/>
    <property type="match status" value="1"/>
</dbReference>
<keyword evidence="5" id="KW-0472">Membrane</keyword>
<gene>
    <name evidence="11" type="ORF">CXB51_006858</name>
</gene>
<dbReference type="InterPro" id="IPR000719">
    <property type="entry name" value="Prot_kinase_dom"/>
</dbReference>
<dbReference type="SUPFAM" id="SSF51110">
    <property type="entry name" value="alpha-D-mannose-specific plant lectins"/>
    <property type="match status" value="1"/>
</dbReference>
<keyword evidence="12" id="KW-1185">Reference proteome</keyword>
<dbReference type="PANTHER" id="PTHR47974:SF19">
    <property type="entry name" value="RECEPTOR-LIKE SERINE_THREONINE-PROTEIN KINASE"/>
    <property type="match status" value="1"/>
</dbReference>
<dbReference type="InterPro" id="IPR001480">
    <property type="entry name" value="Bulb-type_lectin_dom"/>
</dbReference>
<keyword evidence="2" id="KW-0812">Transmembrane</keyword>
<evidence type="ECO:0000256" key="5">
    <source>
        <dbReference type="ARBA" id="ARBA00023136"/>
    </source>
</evidence>
<evidence type="ECO:0000256" key="2">
    <source>
        <dbReference type="ARBA" id="ARBA00022692"/>
    </source>
</evidence>
<evidence type="ECO:0000259" key="8">
    <source>
        <dbReference type="PROSITE" id="PS50011"/>
    </source>
</evidence>
<dbReference type="CDD" id="cd01098">
    <property type="entry name" value="PAN_AP_plant"/>
    <property type="match status" value="1"/>
</dbReference>